<evidence type="ECO:0000313" key="4">
    <source>
        <dbReference type="EMBL" id="QEW27108.1"/>
    </source>
</evidence>
<evidence type="ECO:0000256" key="1">
    <source>
        <dbReference type="ARBA" id="ARBA00022898"/>
    </source>
</evidence>
<dbReference type="GO" id="GO:0031071">
    <property type="term" value="F:cysteine desulfurase activity"/>
    <property type="evidence" value="ECO:0007669"/>
    <property type="project" value="UniProtKB-EC"/>
</dbReference>
<reference evidence="3 5" key="1">
    <citation type="submission" date="2015-04" db="EMBL/GenBank/DDBJ databases">
        <title>The draft genome sequence of Roseovarius indicus B108T.</title>
        <authorList>
            <person name="Li G."/>
            <person name="Lai Q."/>
            <person name="Shao Z."/>
            <person name="Yan P."/>
        </authorList>
    </citation>
    <scope>NUCLEOTIDE SEQUENCE [LARGE SCALE GENOMIC DNA]</scope>
    <source>
        <strain evidence="3 5">B108</strain>
    </source>
</reference>
<sequence length="408" mass="44612">MPDKLDLDFVRAQFPAFSEPTLQGQAFFENAGGSYTCGPVIDRLERYYRQRKVQPYAPYEASRLAGEEMDEARSRLAAMLGVKTHELSFGPSTTQNTYVLAQAFREWLGEGNAIIVTDQDHEANSGPWRRLADAGIEVREWRIDRETGLLRLEDLEDLLDDNVRLVCFPHCSNIVGAVNPVAEITAAAHASGAFVCVDGVSYAPHGFPNVGEMRPDIYLFSAYKTYGPHQGIMVIREELGRLLPNQAHWFNADTLYKRFTPAGPDHAQVAASAGMADYYDALAGHHGIGGDAAARTSGVHDLFRAHESELLQPVLDFLSDRNSVRLIGPRMAPEKAPTVAMELPGPGEDAAAKLAGHGIMAGGGDFYGSRPLQAMGVDLKKGVLRLSFVHYTTKAEVDQLLTALDDVI</sequence>
<dbReference type="EMBL" id="LAXI01000005">
    <property type="protein sequence ID" value="KRS18064.1"/>
    <property type="molecule type" value="Genomic_DNA"/>
</dbReference>
<organism evidence="3 5">
    <name type="scientific">Roseovarius indicus</name>
    <dbReference type="NCBI Taxonomy" id="540747"/>
    <lineage>
        <taxon>Bacteria</taxon>
        <taxon>Pseudomonadati</taxon>
        <taxon>Pseudomonadota</taxon>
        <taxon>Alphaproteobacteria</taxon>
        <taxon>Rhodobacterales</taxon>
        <taxon>Roseobacteraceae</taxon>
        <taxon>Roseovarius</taxon>
    </lineage>
</organism>
<dbReference type="AlphaFoldDB" id="A0A0T5PA71"/>
<dbReference type="InterPro" id="IPR015422">
    <property type="entry name" value="PyrdxlP-dep_Trfase_small"/>
</dbReference>
<dbReference type="Gene3D" id="3.40.640.10">
    <property type="entry name" value="Type I PLP-dependent aspartate aminotransferase-like (Major domain)"/>
    <property type="match status" value="1"/>
</dbReference>
<dbReference type="STRING" id="540747.SAMN04488031_101428"/>
<dbReference type="InterPro" id="IPR000192">
    <property type="entry name" value="Aminotrans_V_dom"/>
</dbReference>
<dbReference type="EMBL" id="CP031598">
    <property type="protein sequence ID" value="QEW27108.1"/>
    <property type="molecule type" value="Genomic_DNA"/>
</dbReference>
<dbReference type="SUPFAM" id="SSF53383">
    <property type="entry name" value="PLP-dependent transferases"/>
    <property type="match status" value="1"/>
</dbReference>
<dbReference type="KEGG" id="rid:RIdsm_02918"/>
<dbReference type="PANTHER" id="PTHR43586:SF21">
    <property type="entry name" value="PYRIDOXAL PHOSPHATE (PLP)-DEPENDENT ASPARTATE AMINOTRANSFERASE SUPERFAMILY"/>
    <property type="match status" value="1"/>
</dbReference>
<evidence type="ECO:0000259" key="2">
    <source>
        <dbReference type="Pfam" id="PF00266"/>
    </source>
</evidence>
<dbReference type="InterPro" id="IPR015421">
    <property type="entry name" value="PyrdxlP-dep_Trfase_major"/>
</dbReference>
<evidence type="ECO:0000313" key="5">
    <source>
        <dbReference type="Proteomes" id="UP000051401"/>
    </source>
</evidence>
<keyword evidence="4" id="KW-0808">Transferase</keyword>
<dbReference type="PANTHER" id="PTHR43586">
    <property type="entry name" value="CYSTEINE DESULFURASE"/>
    <property type="match status" value="1"/>
</dbReference>
<dbReference type="Gene3D" id="3.90.1150.10">
    <property type="entry name" value="Aspartate Aminotransferase, domain 1"/>
    <property type="match status" value="1"/>
</dbReference>
<evidence type="ECO:0000313" key="6">
    <source>
        <dbReference type="Proteomes" id="UP000325785"/>
    </source>
</evidence>
<keyword evidence="1" id="KW-0663">Pyridoxal phosphate</keyword>
<accession>A0A0T5PA71</accession>
<feature type="domain" description="Aminotransferase class V" evidence="2">
    <location>
        <begin position="27"/>
        <end position="240"/>
    </location>
</feature>
<proteinExistence type="predicted"/>
<dbReference type="RefSeq" id="WP_057816163.1">
    <property type="nucleotide sequence ID" value="NZ_CP031598.1"/>
</dbReference>
<dbReference type="OrthoDB" id="7592443at2"/>
<dbReference type="Proteomes" id="UP000051401">
    <property type="component" value="Unassembled WGS sequence"/>
</dbReference>
<gene>
    <name evidence="4" type="primary">sufS_1</name>
    <name evidence="4" type="ORF">RIdsm_02918</name>
    <name evidence="3" type="ORF">XM52_10985</name>
</gene>
<protein>
    <submittedName>
        <fullName evidence="4">Cysteine desulfurase</fullName>
        <ecNumber evidence="4">2.8.1.7</ecNumber>
    </submittedName>
    <submittedName>
        <fullName evidence="3">NifS</fullName>
    </submittedName>
</protein>
<dbReference type="Pfam" id="PF00266">
    <property type="entry name" value="Aminotran_5"/>
    <property type="match status" value="2"/>
</dbReference>
<dbReference type="Proteomes" id="UP000325785">
    <property type="component" value="Chromosome"/>
</dbReference>
<reference evidence="4 6" key="2">
    <citation type="submission" date="2018-08" db="EMBL/GenBank/DDBJ databases">
        <title>Genetic Globetrotter - A new plasmid hitch-hiking vast phylogenetic and geographic distances.</title>
        <authorList>
            <person name="Vollmers J."/>
            <person name="Petersen J."/>
        </authorList>
    </citation>
    <scope>NUCLEOTIDE SEQUENCE [LARGE SCALE GENOMIC DNA]</scope>
    <source>
        <strain evidence="4 6">DSM 26383</strain>
    </source>
</reference>
<dbReference type="PATRIC" id="fig|540747.5.peg.5124"/>
<dbReference type="EC" id="2.8.1.7" evidence="4"/>
<evidence type="ECO:0000313" key="3">
    <source>
        <dbReference type="EMBL" id="KRS18064.1"/>
    </source>
</evidence>
<dbReference type="InterPro" id="IPR015424">
    <property type="entry name" value="PyrdxlP-dep_Trfase"/>
</dbReference>
<keyword evidence="5" id="KW-1185">Reference proteome</keyword>
<name>A0A0T5PA71_9RHOB</name>
<feature type="domain" description="Aminotransferase class V" evidence="2">
    <location>
        <begin position="303"/>
        <end position="400"/>
    </location>
</feature>